<dbReference type="EMBL" id="CAJVQB010126295">
    <property type="protein sequence ID" value="CAG8853579.1"/>
    <property type="molecule type" value="Genomic_DNA"/>
</dbReference>
<protein>
    <submittedName>
        <fullName evidence="1">13243_t:CDS:1</fullName>
    </submittedName>
</protein>
<gene>
    <name evidence="1" type="ORF">GMARGA_LOCUS42400</name>
</gene>
<dbReference type="Proteomes" id="UP000789901">
    <property type="component" value="Unassembled WGS sequence"/>
</dbReference>
<accession>A0ABN7XEC9</accession>
<reference evidence="1 2" key="1">
    <citation type="submission" date="2021-06" db="EMBL/GenBank/DDBJ databases">
        <authorList>
            <person name="Kallberg Y."/>
            <person name="Tangrot J."/>
            <person name="Rosling A."/>
        </authorList>
    </citation>
    <scope>NUCLEOTIDE SEQUENCE [LARGE SCALE GENOMIC DNA]</scope>
    <source>
        <strain evidence="1 2">120-4 pot B 10/14</strain>
    </source>
</reference>
<evidence type="ECO:0000313" key="1">
    <source>
        <dbReference type="EMBL" id="CAG8853579.1"/>
    </source>
</evidence>
<name>A0ABN7XEC9_GIGMA</name>
<feature type="non-terminal residue" evidence="1">
    <location>
        <position position="1"/>
    </location>
</feature>
<organism evidence="1 2">
    <name type="scientific">Gigaspora margarita</name>
    <dbReference type="NCBI Taxonomy" id="4874"/>
    <lineage>
        <taxon>Eukaryota</taxon>
        <taxon>Fungi</taxon>
        <taxon>Fungi incertae sedis</taxon>
        <taxon>Mucoromycota</taxon>
        <taxon>Glomeromycotina</taxon>
        <taxon>Glomeromycetes</taxon>
        <taxon>Diversisporales</taxon>
        <taxon>Gigasporaceae</taxon>
        <taxon>Gigaspora</taxon>
    </lineage>
</organism>
<evidence type="ECO:0000313" key="2">
    <source>
        <dbReference type="Proteomes" id="UP000789901"/>
    </source>
</evidence>
<comment type="caution">
    <text evidence="1">The sequence shown here is derived from an EMBL/GenBank/DDBJ whole genome shotgun (WGS) entry which is preliminary data.</text>
</comment>
<proteinExistence type="predicted"/>
<keyword evidence="2" id="KW-1185">Reference proteome</keyword>
<sequence length="127" mass="14685">DDCWDSDNETVVEDYKKSVEVKNACNKIWKDRVAALVGKKKKKVFPSQEALDEACEAWLEKVSSFKQGIKSFSQQNQENSKDSSSQLAVSILKEVNFKFWRNFKFSIPNSPAYVAKLDDPYLHQWKT</sequence>